<dbReference type="Pfam" id="PF13768">
    <property type="entry name" value="VWA_3"/>
    <property type="match status" value="1"/>
</dbReference>
<dbReference type="InterPro" id="IPR002035">
    <property type="entry name" value="VWF_A"/>
</dbReference>
<feature type="domain" description="VWFA" evidence="1">
    <location>
        <begin position="55"/>
        <end position="153"/>
    </location>
</feature>
<dbReference type="Proteomes" id="UP000663823">
    <property type="component" value="Unassembled WGS sequence"/>
</dbReference>
<protein>
    <recommendedName>
        <fullName evidence="1">VWFA domain-containing protein</fullName>
    </recommendedName>
</protein>
<dbReference type="AlphaFoldDB" id="A0A819EPN6"/>
<evidence type="ECO:0000313" key="3">
    <source>
        <dbReference type="Proteomes" id="UP000663823"/>
    </source>
</evidence>
<sequence>MDVVVVVQWLVMDHDDCRFYYISTDGQRLKSDKYDQHQRLEDIRPWNDNDMVVLTKEKYVTLFNEITVVYNEDNARQAEVLVKTMKADLGGTELLEPLKWLEQHEPAQGQSRQIFLLTDGVKWNFSTAVVETIPNQLLPVYAKDCLIVYGLLDDKSISFDHNSSVELEVDQQQLSVARISRIPSISENGMITRLAAKALILELQHAKLPAKRTTVGSRQYRN</sequence>
<accession>A0A819EPN6</accession>
<dbReference type="PANTHER" id="PTHR45737:SF6">
    <property type="entry name" value="VON WILLEBRAND FACTOR A DOMAIN-CONTAINING PROTEIN 5A"/>
    <property type="match status" value="1"/>
</dbReference>
<proteinExistence type="predicted"/>
<comment type="caution">
    <text evidence="2">The sequence shown here is derived from an EMBL/GenBank/DDBJ whole genome shotgun (WGS) entry which is preliminary data.</text>
</comment>
<dbReference type="PANTHER" id="PTHR45737">
    <property type="entry name" value="VON WILLEBRAND FACTOR A DOMAIN-CONTAINING PROTEIN 5A"/>
    <property type="match status" value="1"/>
</dbReference>
<organism evidence="2 3">
    <name type="scientific">Rotaria sordida</name>
    <dbReference type="NCBI Taxonomy" id="392033"/>
    <lineage>
        <taxon>Eukaryota</taxon>
        <taxon>Metazoa</taxon>
        <taxon>Spiralia</taxon>
        <taxon>Gnathifera</taxon>
        <taxon>Rotifera</taxon>
        <taxon>Eurotatoria</taxon>
        <taxon>Bdelloidea</taxon>
        <taxon>Philodinida</taxon>
        <taxon>Philodinidae</taxon>
        <taxon>Rotaria</taxon>
    </lineage>
</organism>
<gene>
    <name evidence="2" type="ORF">OTI717_LOCUS21355</name>
</gene>
<name>A0A819EPN6_9BILA</name>
<evidence type="ECO:0000259" key="1">
    <source>
        <dbReference type="Pfam" id="PF13768"/>
    </source>
</evidence>
<evidence type="ECO:0000313" key="2">
    <source>
        <dbReference type="EMBL" id="CAF3854512.1"/>
    </source>
</evidence>
<reference evidence="2" key="1">
    <citation type="submission" date="2021-02" db="EMBL/GenBank/DDBJ databases">
        <authorList>
            <person name="Nowell W R."/>
        </authorList>
    </citation>
    <scope>NUCLEOTIDE SEQUENCE</scope>
</reference>
<dbReference type="EMBL" id="CAJOAX010003438">
    <property type="protein sequence ID" value="CAF3854512.1"/>
    <property type="molecule type" value="Genomic_DNA"/>
</dbReference>